<proteinExistence type="inferred from homology"/>
<feature type="domain" description="N-acetylmuramoyl-L-alanine amidase" evidence="3">
    <location>
        <begin position="101"/>
        <end position="239"/>
    </location>
</feature>
<dbReference type="SUPFAM" id="SSF55846">
    <property type="entry name" value="N-acetylmuramoyl-L-alanine amidase-like"/>
    <property type="match status" value="1"/>
</dbReference>
<dbReference type="SMART" id="SM00701">
    <property type="entry name" value="PGRP"/>
    <property type="match status" value="1"/>
</dbReference>
<organism evidence="5 6">
    <name type="scientific">Paralvinella palmiformis</name>
    <dbReference type="NCBI Taxonomy" id="53620"/>
    <lineage>
        <taxon>Eukaryota</taxon>
        <taxon>Metazoa</taxon>
        <taxon>Spiralia</taxon>
        <taxon>Lophotrochozoa</taxon>
        <taxon>Annelida</taxon>
        <taxon>Polychaeta</taxon>
        <taxon>Sedentaria</taxon>
        <taxon>Canalipalpata</taxon>
        <taxon>Terebellida</taxon>
        <taxon>Terebelliformia</taxon>
        <taxon>Alvinellidae</taxon>
        <taxon>Paralvinella</taxon>
    </lineage>
</organism>
<dbReference type="Gene3D" id="3.40.80.10">
    <property type="entry name" value="Peptidoglycan recognition protein-like"/>
    <property type="match status" value="1"/>
</dbReference>
<comment type="similarity">
    <text evidence="1">Belongs to the N-acetylmuramoyl-L-alanine amidase 2 family.</text>
</comment>
<dbReference type="AlphaFoldDB" id="A0AAD9J1G7"/>
<dbReference type="EMBL" id="JAODUP010000747">
    <property type="protein sequence ID" value="KAK2144558.1"/>
    <property type="molecule type" value="Genomic_DNA"/>
</dbReference>
<dbReference type="GO" id="GO:0002376">
    <property type="term" value="P:immune system process"/>
    <property type="evidence" value="ECO:0007669"/>
    <property type="project" value="UniProtKB-KW"/>
</dbReference>
<name>A0AAD9J1G7_9ANNE</name>
<dbReference type="InterPro" id="IPR015510">
    <property type="entry name" value="PGRP"/>
</dbReference>
<feature type="domain" description="Peptidoglycan recognition protein family" evidence="4">
    <location>
        <begin position="90"/>
        <end position="232"/>
    </location>
</feature>
<reference evidence="5" key="1">
    <citation type="journal article" date="2023" name="Mol. Biol. Evol.">
        <title>Third-Generation Sequencing Reveals the Adaptive Role of the Epigenome in Three Deep-Sea Polychaetes.</title>
        <authorList>
            <person name="Perez M."/>
            <person name="Aroh O."/>
            <person name="Sun Y."/>
            <person name="Lan Y."/>
            <person name="Juniper S.K."/>
            <person name="Young C.R."/>
            <person name="Angers B."/>
            <person name="Qian P.Y."/>
        </authorList>
    </citation>
    <scope>NUCLEOTIDE SEQUENCE</scope>
    <source>
        <strain evidence="5">P08H-3</strain>
    </source>
</reference>
<dbReference type="InterPro" id="IPR002502">
    <property type="entry name" value="Amidase_domain"/>
</dbReference>
<evidence type="ECO:0000256" key="2">
    <source>
        <dbReference type="ARBA" id="ARBA00022859"/>
    </source>
</evidence>
<dbReference type="Proteomes" id="UP001208570">
    <property type="component" value="Unassembled WGS sequence"/>
</dbReference>
<keyword evidence="2" id="KW-0391">Immunity</keyword>
<accession>A0AAD9J1G7</accession>
<dbReference type="PANTHER" id="PTHR11022">
    <property type="entry name" value="PEPTIDOGLYCAN RECOGNITION PROTEIN"/>
    <property type="match status" value="1"/>
</dbReference>
<dbReference type="InterPro" id="IPR036505">
    <property type="entry name" value="Amidase/PGRP_sf"/>
</dbReference>
<dbReference type="GO" id="GO:0008745">
    <property type="term" value="F:N-acetylmuramoyl-L-alanine amidase activity"/>
    <property type="evidence" value="ECO:0007669"/>
    <property type="project" value="InterPro"/>
</dbReference>
<evidence type="ECO:0000313" key="6">
    <source>
        <dbReference type="Proteomes" id="UP001208570"/>
    </source>
</evidence>
<gene>
    <name evidence="5" type="ORF">LSH36_747g01010</name>
</gene>
<dbReference type="CDD" id="cd06583">
    <property type="entry name" value="PGRP"/>
    <property type="match status" value="1"/>
</dbReference>
<dbReference type="GO" id="GO:0009253">
    <property type="term" value="P:peptidoglycan catabolic process"/>
    <property type="evidence" value="ECO:0007669"/>
    <property type="project" value="InterPro"/>
</dbReference>
<protein>
    <submittedName>
        <fullName evidence="5">Uncharacterized protein</fullName>
    </submittedName>
</protein>
<evidence type="ECO:0000313" key="5">
    <source>
        <dbReference type="EMBL" id="KAK2144558.1"/>
    </source>
</evidence>
<sequence length="256" mass="28954">MFSADIRRSEEACNGQLKLAYLLGNIRTQENAYLNLRSEAQHKRQAGDMVTLGVISMMVMIMIDCALCQTEIEQPACKVRIVTPDPCEAVHLVSRSDWGAVDPTQKTPLDLPVSMTSIHHTLTEGCCNVPQCSARLQAIQSKQMTVMNFDDIGCNFLVGNDGRIYEGRGWTNKGQLIQEYDELSHSICFIGNYTEDAPSWFALDSAKKWIECGVNKDYIVHQYMLFGHREKDNSTQCPGDCLFSIIARWPHFPYFK</sequence>
<dbReference type="FunFam" id="3.40.80.10:FF:000001">
    <property type="entry name" value="Peptidoglycan recognition protein 1"/>
    <property type="match status" value="1"/>
</dbReference>
<evidence type="ECO:0000259" key="3">
    <source>
        <dbReference type="SMART" id="SM00644"/>
    </source>
</evidence>
<dbReference type="InterPro" id="IPR006619">
    <property type="entry name" value="PGRP_domain_met/bac"/>
</dbReference>
<dbReference type="SMART" id="SM00644">
    <property type="entry name" value="Ami_2"/>
    <property type="match status" value="1"/>
</dbReference>
<dbReference type="Pfam" id="PF01510">
    <property type="entry name" value="Amidase_2"/>
    <property type="match status" value="1"/>
</dbReference>
<dbReference type="PANTHER" id="PTHR11022:SF41">
    <property type="entry name" value="PEPTIDOGLYCAN-RECOGNITION PROTEIN LC-RELATED"/>
    <property type="match status" value="1"/>
</dbReference>
<keyword evidence="6" id="KW-1185">Reference proteome</keyword>
<dbReference type="GO" id="GO:0008270">
    <property type="term" value="F:zinc ion binding"/>
    <property type="evidence" value="ECO:0007669"/>
    <property type="project" value="InterPro"/>
</dbReference>
<comment type="caution">
    <text evidence="5">The sequence shown here is derived from an EMBL/GenBank/DDBJ whole genome shotgun (WGS) entry which is preliminary data.</text>
</comment>
<evidence type="ECO:0000259" key="4">
    <source>
        <dbReference type="SMART" id="SM00701"/>
    </source>
</evidence>
<evidence type="ECO:0000256" key="1">
    <source>
        <dbReference type="ARBA" id="ARBA00007553"/>
    </source>
</evidence>